<evidence type="ECO:0000256" key="5">
    <source>
        <dbReference type="ARBA" id="ARBA00023136"/>
    </source>
</evidence>
<dbReference type="GO" id="GO:0065002">
    <property type="term" value="P:intracellular protein transmembrane transport"/>
    <property type="evidence" value="ECO:0007669"/>
    <property type="project" value="TreeGrafter"/>
</dbReference>
<dbReference type="GO" id="GO:0043953">
    <property type="term" value="P:protein transport by the Tat complex"/>
    <property type="evidence" value="ECO:0007669"/>
    <property type="project" value="TreeGrafter"/>
</dbReference>
<dbReference type="InterPro" id="IPR002033">
    <property type="entry name" value="TatC"/>
</dbReference>
<evidence type="ECO:0000256" key="3">
    <source>
        <dbReference type="ARBA" id="ARBA00022692"/>
    </source>
</evidence>
<keyword evidence="5 6" id="KW-0472">Membrane</keyword>
<proteinExistence type="inferred from homology"/>
<accession>A0A140F2N2</accession>
<dbReference type="PANTHER" id="PTHR30371">
    <property type="entry name" value="SEC-INDEPENDENT PROTEIN TRANSLOCASE PROTEIN TATC"/>
    <property type="match status" value="1"/>
</dbReference>
<evidence type="ECO:0000256" key="1">
    <source>
        <dbReference type="ARBA" id="ARBA00004141"/>
    </source>
</evidence>
<dbReference type="AlphaFoldDB" id="A0A140F2N2"/>
<name>A0A140F2N2_9STRA</name>
<comment type="similarity">
    <text evidence="2">Belongs to the TatC family.</text>
</comment>
<keyword evidence="7" id="KW-0496">Mitochondrion</keyword>
<evidence type="ECO:0000256" key="6">
    <source>
        <dbReference type="SAM" id="Phobius"/>
    </source>
</evidence>
<feature type="transmembrane region" description="Helical" evidence="6">
    <location>
        <begin position="101"/>
        <end position="121"/>
    </location>
</feature>
<keyword evidence="4 6" id="KW-1133">Transmembrane helix</keyword>
<gene>
    <name evidence="7" type="primary">tatC</name>
</gene>
<keyword evidence="3 6" id="KW-0812">Transmembrane</keyword>
<feature type="transmembrane region" description="Helical" evidence="6">
    <location>
        <begin position="189"/>
        <end position="205"/>
    </location>
</feature>
<dbReference type="Pfam" id="PF00902">
    <property type="entry name" value="TatC"/>
    <property type="match status" value="1"/>
</dbReference>
<evidence type="ECO:0000256" key="4">
    <source>
        <dbReference type="ARBA" id="ARBA00022989"/>
    </source>
</evidence>
<evidence type="ECO:0000256" key="2">
    <source>
        <dbReference type="ARBA" id="ARBA00008882"/>
    </source>
</evidence>
<evidence type="ECO:0000313" key="7">
    <source>
        <dbReference type="EMBL" id="AML60666.1"/>
    </source>
</evidence>
<reference evidence="7" key="1">
    <citation type="journal article" date="2016" name="Genome Biol. Evol.">
        <title>A Comparative Analysis of Mitochondrial Genomes in Eustigmatophyte Algae.</title>
        <authorList>
            <person name="Sevcikova T."/>
            <person name="Klimes V."/>
            <person name="Zbrankova V."/>
            <person name="Strnad H."/>
            <person name="Hroudova M."/>
            <person name="Vlcek C."/>
            <person name="Elias M."/>
        </authorList>
    </citation>
    <scope>NUCLEOTIDE SEQUENCE</scope>
    <source>
        <strain evidence="7">CCALA 838</strain>
    </source>
</reference>
<feature type="transmembrane region" description="Helical" evidence="6">
    <location>
        <begin position="65"/>
        <end position="89"/>
    </location>
</feature>
<feature type="transmembrane region" description="Helical" evidence="6">
    <location>
        <begin position="12"/>
        <end position="31"/>
    </location>
</feature>
<geneLocation type="mitochondrion" evidence="7"/>
<dbReference type="PANTHER" id="PTHR30371:SF0">
    <property type="entry name" value="SEC-INDEPENDENT PROTEIN TRANSLOCASE PROTEIN TATC, CHLOROPLASTIC-RELATED"/>
    <property type="match status" value="1"/>
</dbReference>
<dbReference type="GO" id="GO:0033281">
    <property type="term" value="C:TAT protein transport complex"/>
    <property type="evidence" value="ECO:0007669"/>
    <property type="project" value="TreeGrafter"/>
</dbReference>
<dbReference type="GO" id="GO:0009977">
    <property type="term" value="F:proton motive force dependent protein transmembrane transporter activity"/>
    <property type="evidence" value="ECO:0007669"/>
    <property type="project" value="TreeGrafter"/>
</dbReference>
<feature type="transmembrane region" description="Helical" evidence="6">
    <location>
        <begin position="211"/>
        <end position="230"/>
    </location>
</feature>
<organism evidence="7">
    <name type="scientific">Trachydiscus minutus</name>
    <dbReference type="NCBI Taxonomy" id="1032745"/>
    <lineage>
        <taxon>Eukaryota</taxon>
        <taxon>Sar</taxon>
        <taxon>Stramenopiles</taxon>
        <taxon>Ochrophyta</taxon>
        <taxon>Eustigmatophyceae</taxon>
        <taxon>Goniochloridales</taxon>
        <taxon>Goniochloridaceae</taxon>
        <taxon>Trachydiscus</taxon>
    </lineage>
</organism>
<dbReference type="PRINTS" id="PR01840">
    <property type="entry name" value="TATCFAMILY"/>
</dbReference>
<protein>
    <submittedName>
        <fullName evidence="7">Sec-independent protein translocase component TatC</fullName>
    </submittedName>
</protein>
<comment type="subcellular location">
    <subcellularLocation>
        <location evidence="1">Membrane</location>
        <topology evidence="1">Multi-pass membrane protein</topology>
    </subcellularLocation>
</comment>
<dbReference type="EMBL" id="KU501220">
    <property type="protein sequence ID" value="AML60666.1"/>
    <property type="molecule type" value="Genomic_DNA"/>
</dbReference>
<sequence length="238" mass="28431">MKVKIYVKEIRFRLFFICFCFLLNLLTIYYYKEQLIFSLGRHQASNFPHFIATNLPEIFFCLIKFSIYLALYCTFPVIIIQLWLFLIPALYKYEYKTLKNFLTLSILLFFLSNFLLCTKLLPYCWKFFSGFQLTYEDSGISVQLETRLHEYIDFFTNILFSINLTLNFCMVLSFFLLKLPTHFLTKLRKIIYFSNFIAATIITPPDILSQLITGISLITMYELFIFSLFLTKQYKKGE</sequence>
<feature type="transmembrane region" description="Helical" evidence="6">
    <location>
        <begin position="154"/>
        <end position="177"/>
    </location>
</feature>
<dbReference type="GeneID" id="26994722"/>
<dbReference type="RefSeq" id="YP_009237655.1">
    <property type="nucleotide sequence ID" value="NC_029643.1"/>
</dbReference>